<organism evidence="2">
    <name type="scientific">bioreactor metagenome</name>
    <dbReference type="NCBI Taxonomy" id="1076179"/>
    <lineage>
        <taxon>unclassified sequences</taxon>
        <taxon>metagenomes</taxon>
        <taxon>ecological metagenomes</taxon>
    </lineage>
</organism>
<dbReference type="EMBL" id="VSSQ01005806">
    <property type="protein sequence ID" value="MPM30513.1"/>
    <property type="molecule type" value="Genomic_DNA"/>
</dbReference>
<reference evidence="2" key="1">
    <citation type="submission" date="2019-08" db="EMBL/GenBank/DDBJ databases">
        <authorList>
            <person name="Kucharzyk K."/>
            <person name="Murdoch R.W."/>
            <person name="Higgins S."/>
            <person name="Loffler F."/>
        </authorList>
    </citation>
    <scope>NUCLEOTIDE SEQUENCE</scope>
</reference>
<dbReference type="PANTHER" id="PTHR46623:SF6">
    <property type="entry name" value="ALPHA_BETA-HYDROLASES SUPERFAMILY PROTEIN"/>
    <property type="match status" value="1"/>
</dbReference>
<dbReference type="PANTHER" id="PTHR46623">
    <property type="entry name" value="CARBOXYMETHYLENEBUTENOLIDASE-RELATED"/>
    <property type="match status" value="1"/>
</dbReference>
<name>A0A644YVM6_9ZZZZ</name>
<protein>
    <recommendedName>
        <fullName evidence="1">Dienelactone hydrolase domain-containing protein</fullName>
    </recommendedName>
</protein>
<gene>
    <name evidence="2" type="ORF">SDC9_77063</name>
</gene>
<dbReference type="Gene3D" id="3.40.50.1820">
    <property type="entry name" value="alpha/beta hydrolase"/>
    <property type="match status" value="1"/>
</dbReference>
<dbReference type="Pfam" id="PF01738">
    <property type="entry name" value="DLH"/>
    <property type="match status" value="1"/>
</dbReference>
<dbReference type="InterPro" id="IPR051049">
    <property type="entry name" value="Dienelactone_hydrolase-like"/>
</dbReference>
<feature type="domain" description="Dienelactone hydrolase" evidence="1">
    <location>
        <begin position="40"/>
        <end position="225"/>
    </location>
</feature>
<proteinExistence type="predicted"/>
<dbReference type="SUPFAM" id="SSF53474">
    <property type="entry name" value="alpha/beta-Hydrolases"/>
    <property type="match status" value="1"/>
</dbReference>
<evidence type="ECO:0000259" key="1">
    <source>
        <dbReference type="Pfam" id="PF01738"/>
    </source>
</evidence>
<dbReference type="GO" id="GO:0016787">
    <property type="term" value="F:hydrolase activity"/>
    <property type="evidence" value="ECO:0007669"/>
    <property type="project" value="InterPro"/>
</dbReference>
<accession>A0A644YVM6</accession>
<comment type="caution">
    <text evidence="2">The sequence shown here is derived from an EMBL/GenBank/DDBJ whole genome shotgun (WGS) entry which is preliminary data.</text>
</comment>
<dbReference type="InterPro" id="IPR002925">
    <property type="entry name" value="Dienelactn_hydro"/>
</dbReference>
<sequence length="228" mass="26503">MECSGLPIILLSSHYQDNVKYKLFIQWEVKELDRKLGKNNQAIIVLHEIYGVNQFVKEQCQYFRDSGYDVFCPNMIDKLPFLYEESIEAYDFFTKNVGFEVYKEIIGLVNQLKDKYDYVFIIGFSVGATIAWRCCENSLCSGIVACYGSRIRDYTDLSPNCPTLLLFAKEDSFDVHALVCQLQDKQHLSIIEFDAEHGFLDVHSKHFNIQQSKRAEESFTLFMNECTK</sequence>
<dbReference type="AlphaFoldDB" id="A0A644YVM6"/>
<evidence type="ECO:0000313" key="2">
    <source>
        <dbReference type="EMBL" id="MPM30513.1"/>
    </source>
</evidence>
<dbReference type="InterPro" id="IPR029058">
    <property type="entry name" value="AB_hydrolase_fold"/>
</dbReference>